<dbReference type="GO" id="GO:0008168">
    <property type="term" value="F:methyltransferase activity"/>
    <property type="evidence" value="ECO:0007669"/>
    <property type="project" value="UniProtKB-KW"/>
</dbReference>
<evidence type="ECO:0000313" key="5">
    <source>
        <dbReference type="Proteomes" id="UP000322524"/>
    </source>
</evidence>
<dbReference type="Pfam" id="PF13649">
    <property type="entry name" value="Methyltransf_25"/>
    <property type="match status" value="1"/>
</dbReference>
<reference evidence="4 5" key="1">
    <citation type="submission" date="2019-08" db="EMBL/GenBank/DDBJ databases">
        <title>Bacillus genomes from the desert of Cuatro Cienegas, Coahuila.</title>
        <authorList>
            <person name="Olmedo-Alvarez G."/>
        </authorList>
    </citation>
    <scope>NUCLEOTIDE SEQUENCE [LARGE SCALE GENOMIC DNA]</scope>
    <source>
        <strain evidence="4 5">CH28_1T</strain>
    </source>
</reference>
<dbReference type="Proteomes" id="UP000322524">
    <property type="component" value="Unassembled WGS sequence"/>
</dbReference>
<keyword evidence="1 4" id="KW-0489">Methyltransferase</keyword>
<dbReference type="Gene3D" id="3.40.50.150">
    <property type="entry name" value="Vaccinia Virus protein VP39"/>
    <property type="match status" value="1"/>
</dbReference>
<dbReference type="InterPro" id="IPR041698">
    <property type="entry name" value="Methyltransf_25"/>
</dbReference>
<dbReference type="OrthoDB" id="9811589at2"/>
<feature type="domain" description="Methyltransferase" evidence="3">
    <location>
        <begin position="44"/>
        <end position="137"/>
    </location>
</feature>
<dbReference type="AlphaFoldDB" id="A0A5D4S9F0"/>
<comment type="caution">
    <text evidence="4">The sequence shown here is derived from an EMBL/GenBank/DDBJ whole genome shotgun (WGS) entry which is preliminary data.</text>
</comment>
<protein>
    <submittedName>
        <fullName evidence="4">Class I SAM-dependent methyltransferase</fullName>
    </submittedName>
</protein>
<sequence length="248" mass="29043">MGCWYEEHFQQDYLLIYKHRNEQQAQLELESLWKHIPLDGKGKILDLCCGSGRHSRWLANRSHQVTGIDLSLVLLEEARKASEKEAIVYERADMREIAYKEEFDVVVNLFTSFGYFDEDEENEKVLKKVYEALVPGGYFLFDFLNPSFLKSNLIPFTTFSEGDLIINQYRKVEGDCIVKRINVKDAFSQRTYEERVKLYSYQVLRSMLERNGLQPIQVFGDYEGGSLCENNSPRTIFLCKKEPKEWTG</sequence>
<dbReference type="Gene3D" id="2.20.25.110">
    <property type="entry name" value="S-adenosyl-L-methionine-dependent methyltransferases"/>
    <property type="match status" value="1"/>
</dbReference>
<accession>A0A5D4S9F0</accession>
<evidence type="ECO:0000313" key="4">
    <source>
        <dbReference type="EMBL" id="TYS59529.1"/>
    </source>
</evidence>
<dbReference type="PANTHER" id="PTHR43861">
    <property type="entry name" value="TRANS-ACONITATE 2-METHYLTRANSFERASE-RELATED"/>
    <property type="match status" value="1"/>
</dbReference>
<dbReference type="PANTHER" id="PTHR43861:SF1">
    <property type="entry name" value="TRANS-ACONITATE 2-METHYLTRANSFERASE"/>
    <property type="match status" value="1"/>
</dbReference>
<dbReference type="RefSeq" id="WP_148990256.1">
    <property type="nucleotide sequence ID" value="NZ_VTEV01000016.1"/>
</dbReference>
<keyword evidence="2 4" id="KW-0808">Transferase</keyword>
<evidence type="ECO:0000256" key="1">
    <source>
        <dbReference type="ARBA" id="ARBA00022603"/>
    </source>
</evidence>
<dbReference type="InterPro" id="IPR029063">
    <property type="entry name" value="SAM-dependent_MTases_sf"/>
</dbReference>
<gene>
    <name evidence="4" type="ORF">FZC76_22115</name>
</gene>
<dbReference type="GO" id="GO:0032259">
    <property type="term" value="P:methylation"/>
    <property type="evidence" value="ECO:0007669"/>
    <property type="project" value="UniProtKB-KW"/>
</dbReference>
<evidence type="ECO:0000256" key="2">
    <source>
        <dbReference type="ARBA" id="ARBA00022679"/>
    </source>
</evidence>
<proteinExistence type="predicted"/>
<name>A0A5D4S9F0_9BACI</name>
<organism evidence="4 5">
    <name type="scientific">Sutcliffiella horikoshii</name>
    <dbReference type="NCBI Taxonomy" id="79883"/>
    <lineage>
        <taxon>Bacteria</taxon>
        <taxon>Bacillati</taxon>
        <taxon>Bacillota</taxon>
        <taxon>Bacilli</taxon>
        <taxon>Bacillales</taxon>
        <taxon>Bacillaceae</taxon>
        <taxon>Sutcliffiella</taxon>
    </lineage>
</organism>
<evidence type="ECO:0000259" key="3">
    <source>
        <dbReference type="Pfam" id="PF13649"/>
    </source>
</evidence>
<dbReference type="CDD" id="cd02440">
    <property type="entry name" value="AdoMet_MTases"/>
    <property type="match status" value="1"/>
</dbReference>
<dbReference type="EMBL" id="VTEV01000016">
    <property type="protein sequence ID" value="TYS59529.1"/>
    <property type="molecule type" value="Genomic_DNA"/>
</dbReference>
<dbReference type="SUPFAM" id="SSF53335">
    <property type="entry name" value="S-adenosyl-L-methionine-dependent methyltransferases"/>
    <property type="match status" value="1"/>
</dbReference>